<protein>
    <submittedName>
        <fullName evidence="1">Uncharacterized protein</fullName>
    </submittedName>
</protein>
<sequence>MEMRNSQKKCIYECKKYNCTTSNKSNYNIHTTKLKYKNAINNESLEINGNEKLSVKFFHLYKFYVNF</sequence>
<accession>A0A6C0EB96</accession>
<dbReference type="EMBL" id="MN739770">
    <property type="protein sequence ID" value="QHT25539.1"/>
    <property type="molecule type" value="Genomic_DNA"/>
</dbReference>
<evidence type="ECO:0000313" key="1">
    <source>
        <dbReference type="EMBL" id="QHT25539.1"/>
    </source>
</evidence>
<name>A0A6C0EB96_9ZZZZ</name>
<proteinExistence type="predicted"/>
<organism evidence="1">
    <name type="scientific">viral metagenome</name>
    <dbReference type="NCBI Taxonomy" id="1070528"/>
    <lineage>
        <taxon>unclassified sequences</taxon>
        <taxon>metagenomes</taxon>
        <taxon>organismal metagenomes</taxon>
    </lineage>
</organism>
<reference evidence="1" key="1">
    <citation type="journal article" date="2020" name="Nature">
        <title>Giant virus diversity and host interactions through global metagenomics.</title>
        <authorList>
            <person name="Schulz F."/>
            <person name="Roux S."/>
            <person name="Paez-Espino D."/>
            <person name="Jungbluth S."/>
            <person name="Walsh D.A."/>
            <person name="Denef V.J."/>
            <person name="McMahon K.D."/>
            <person name="Konstantinidis K.T."/>
            <person name="Eloe-Fadrosh E.A."/>
            <person name="Kyrpides N.C."/>
            <person name="Woyke T."/>
        </authorList>
    </citation>
    <scope>NUCLEOTIDE SEQUENCE</scope>
    <source>
        <strain evidence="1">GVMAG-M-3300023179-152</strain>
    </source>
</reference>
<dbReference type="AlphaFoldDB" id="A0A6C0EB96"/>